<dbReference type="FunFam" id="3.40.1440.10:FF:000006">
    <property type="entry name" value="Structure-specific endonuclease subunit SLX1"/>
    <property type="match status" value="1"/>
</dbReference>
<evidence type="ECO:0000256" key="7">
    <source>
        <dbReference type="ARBA" id="ARBA00023242"/>
    </source>
</evidence>
<evidence type="ECO:0000259" key="10">
    <source>
        <dbReference type="PROSITE" id="PS50164"/>
    </source>
</evidence>
<evidence type="ECO:0000256" key="1">
    <source>
        <dbReference type="ARBA" id="ARBA00022722"/>
    </source>
</evidence>
<feature type="region of interest" description="Disordered" evidence="9">
    <location>
        <begin position="330"/>
        <end position="416"/>
    </location>
</feature>
<dbReference type="HAMAP" id="MF_03100">
    <property type="entry name" value="Endonuc_su_Slx1"/>
    <property type="match status" value="1"/>
</dbReference>
<feature type="compositionally biased region" description="Acidic residues" evidence="9">
    <location>
        <begin position="407"/>
        <end position="416"/>
    </location>
</feature>
<sequence length="416" mass="46705">MEKGISSIPAFYACYLLRSIARHSSTYIGSTPNPPRRLRQHNGESKGGAVRTSRHSLRPWEMTCLVTGFPSKIAALQFEWAWQNPNMTRHIDASSRIAQSRITTRISPKTGKTRKRAKRPRQSLSAHLANLHLLLRSNSFSRWPLRLTFYAEDVHRAWQKLSTQTIDKLRPGISIGIDDLPRDAIKASKPLDPTIAPENAAIQRLDIGYKAMKPQLLKSQSLFDSNSNGNGKHKCSICHEQTPSNGAATLICPQETCSSVTHLQCLSTKFLNEEESGKISESQAVIPTSGHCPTCKSQLLWIDLVKELSLRMRGEKEIKALFKAKRAKKSAAVVAAEDEDESSTEEDDPLDMVLEQEHWHELGSSSEEEEEENRPIKTLRSDPSPIHRKKRSKEPSTPHLEPVIQDSDWEGAELLT</sequence>
<dbReference type="GO" id="GO:0000724">
    <property type="term" value="P:double-strand break repair via homologous recombination"/>
    <property type="evidence" value="ECO:0007669"/>
    <property type="project" value="TreeGrafter"/>
</dbReference>
<evidence type="ECO:0000256" key="6">
    <source>
        <dbReference type="ARBA" id="ARBA00023204"/>
    </source>
</evidence>
<keyword evidence="2 8" id="KW-0255">Endonuclease</keyword>
<dbReference type="CDD" id="cd10455">
    <property type="entry name" value="GIY-YIG_SLX1"/>
    <property type="match status" value="1"/>
</dbReference>
<protein>
    <recommendedName>
        <fullName evidence="10">GIY-YIG domain-containing protein</fullName>
    </recommendedName>
</protein>
<feature type="compositionally biased region" description="Acidic residues" evidence="9">
    <location>
        <begin position="336"/>
        <end position="350"/>
    </location>
</feature>
<dbReference type="InterPro" id="IPR027520">
    <property type="entry name" value="Slx1"/>
</dbReference>
<dbReference type="AlphaFoldDB" id="A0A139GUU3"/>
<evidence type="ECO:0000256" key="5">
    <source>
        <dbReference type="ARBA" id="ARBA00023172"/>
    </source>
</evidence>
<keyword evidence="7 8" id="KW-0539">Nucleus</keyword>
<evidence type="ECO:0000313" key="12">
    <source>
        <dbReference type="Proteomes" id="UP000070133"/>
    </source>
</evidence>
<evidence type="ECO:0000256" key="2">
    <source>
        <dbReference type="ARBA" id="ARBA00022759"/>
    </source>
</evidence>
<dbReference type="Gene3D" id="3.30.40.10">
    <property type="entry name" value="Zinc/RING finger domain, C3HC4 (zinc finger)"/>
    <property type="match status" value="1"/>
</dbReference>
<evidence type="ECO:0000256" key="8">
    <source>
        <dbReference type="HAMAP-Rule" id="MF_03100"/>
    </source>
</evidence>
<comment type="caution">
    <text evidence="8">Lacks conserved residue(s) required for the propagation of feature annotation.</text>
</comment>
<dbReference type="STRING" id="321146.A0A139GUU3"/>
<feature type="region of interest" description="Disordered" evidence="9">
    <location>
        <begin position="26"/>
        <end position="53"/>
    </location>
</feature>
<dbReference type="EMBL" id="LFZN01000359">
    <property type="protein sequence ID" value="KXS93927.1"/>
    <property type="molecule type" value="Genomic_DNA"/>
</dbReference>
<accession>A0A139GUU3</accession>
<dbReference type="PANTHER" id="PTHR20208:SF10">
    <property type="entry name" value="STRUCTURE-SPECIFIC ENDONUCLEASE SUBUNIT SLX1"/>
    <property type="match status" value="1"/>
</dbReference>
<dbReference type="GO" id="GO:0033557">
    <property type="term" value="C:Slx1-Slx4 complex"/>
    <property type="evidence" value="ECO:0007669"/>
    <property type="project" value="UniProtKB-UniRule"/>
</dbReference>
<dbReference type="InterPro" id="IPR048749">
    <property type="entry name" value="SLX1_C"/>
</dbReference>
<dbReference type="GO" id="GO:0008821">
    <property type="term" value="F:crossover junction DNA endonuclease activity"/>
    <property type="evidence" value="ECO:0007669"/>
    <property type="project" value="TreeGrafter"/>
</dbReference>
<comment type="similarity">
    <text evidence="8">Belongs to the SLX1 family.</text>
</comment>
<proteinExistence type="inferred from homology"/>
<dbReference type="InterPro" id="IPR013083">
    <property type="entry name" value="Znf_RING/FYVE/PHD"/>
</dbReference>
<dbReference type="GO" id="GO:0017108">
    <property type="term" value="F:5'-flap endonuclease activity"/>
    <property type="evidence" value="ECO:0007669"/>
    <property type="project" value="InterPro"/>
</dbReference>
<dbReference type="InterPro" id="IPR035901">
    <property type="entry name" value="GIY-YIG_endonuc_sf"/>
</dbReference>
<evidence type="ECO:0000256" key="3">
    <source>
        <dbReference type="ARBA" id="ARBA00022763"/>
    </source>
</evidence>
<dbReference type="EMBL" id="LFZN01000359">
    <property type="protein sequence ID" value="KXS93926.1"/>
    <property type="molecule type" value="Genomic_DNA"/>
</dbReference>
<keyword evidence="1 8" id="KW-0540">Nuclease</keyword>
<gene>
    <name evidence="11" type="ORF">AC578_2531</name>
</gene>
<comment type="caution">
    <text evidence="11">The sequence shown here is derived from an EMBL/GenBank/DDBJ whole genome shotgun (WGS) entry which is preliminary data.</text>
</comment>
<name>A0A139GUU3_9PEZI</name>
<keyword evidence="4 8" id="KW-0378">Hydrolase</keyword>
<feature type="domain" description="GIY-YIG" evidence="10">
    <location>
        <begin position="10"/>
        <end position="92"/>
    </location>
</feature>
<evidence type="ECO:0000313" key="11">
    <source>
        <dbReference type="EMBL" id="KXS93926.1"/>
    </source>
</evidence>
<comment type="subcellular location">
    <subcellularLocation>
        <location evidence="8">Nucleus</location>
    </subcellularLocation>
</comment>
<organism evidence="11 12">
    <name type="scientific">Pseudocercospora eumusae</name>
    <dbReference type="NCBI Taxonomy" id="321146"/>
    <lineage>
        <taxon>Eukaryota</taxon>
        <taxon>Fungi</taxon>
        <taxon>Dikarya</taxon>
        <taxon>Ascomycota</taxon>
        <taxon>Pezizomycotina</taxon>
        <taxon>Dothideomycetes</taxon>
        <taxon>Dothideomycetidae</taxon>
        <taxon>Mycosphaerellales</taxon>
        <taxon>Mycosphaerellaceae</taxon>
        <taxon>Pseudocercospora</taxon>
    </lineage>
</organism>
<comment type="cofactor">
    <cofactor evidence="8">
        <name>a divalent metal cation</name>
        <dbReference type="ChEBI" id="CHEBI:60240"/>
    </cofactor>
</comment>
<dbReference type="SUPFAM" id="SSF82771">
    <property type="entry name" value="GIY-YIG endonuclease"/>
    <property type="match status" value="1"/>
</dbReference>
<dbReference type="Pfam" id="PF01541">
    <property type="entry name" value="GIY-YIG"/>
    <property type="match status" value="1"/>
</dbReference>
<dbReference type="PANTHER" id="PTHR20208">
    <property type="entry name" value="STRUCTURE-SPECIFIC ENDONUCLEASE SUBUNIT SLX1"/>
    <property type="match status" value="1"/>
</dbReference>
<comment type="function">
    <text evidence="8">Catalytic subunit of the SLX1-SLX4 structure-specific endonuclease that resolves DNA secondary structures generated during DNA repair and recombination. Has endonuclease activity towards branched DNA substrates, introducing single-strand cuts in duplex DNA close to junctions with ss-DNA.</text>
</comment>
<dbReference type="Proteomes" id="UP000070133">
    <property type="component" value="Unassembled WGS sequence"/>
</dbReference>
<evidence type="ECO:0000256" key="4">
    <source>
        <dbReference type="ARBA" id="ARBA00022801"/>
    </source>
</evidence>
<keyword evidence="6 8" id="KW-0234">DNA repair</keyword>
<dbReference type="PROSITE" id="PS50164">
    <property type="entry name" value="GIY_YIG"/>
    <property type="match status" value="1"/>
</dbReference>
<reference evidence="11 12" key="1">
    <citation type="submission" date="2015-07" db="EMBL/GenBank/DDBJ databases">
        <title>Comparative genomics of the Sigatoka disease complex on banana suggests a link between parallel evolutionary changes in Pseudocercospora fijiensis and Pseudocercospora eumusae and increased virulence on the banana host.</title>
        <authorList>
            <person name="Chang T.-C."/>
            <person name="Salvucci A."/>
            <person name="Crous P.W."/>
            <person name="Stergiopoulos I."/>
        </authorList>
    </citation>
    <scope>NUCLEOTIDE SEQUENCE [LARGE SCALE GENOMIC DNA]</scope>
    <source>
        <strain evidence="11 12">CBS 114824</strain>
    </source>
</reference>
<keyword evidence="5 8" id="KW-0233">DNA recombination</keyword>
<comment type="subunit">
    <text evidence="8">Forms a heterodimer with SLX4.</text>
</comment>
<dbReference type="InterPro" id="IPR050381">
    <property type="entry name" value="SLX1_endonuclease"/>
</dbReference>
<keyword evidence="12" id="KW-1185">Reference proteome</keyword>
<dbReference type="Pfam" id="PF21202">
    <property type="entry name" value="SLX1_C"/>
    <property type="match status" value="1"/>
</dbReference>
<dbReference type="InterPro" id="IPR000305">
    <property type="entry name" value="GIY-YIG_endonuc"/>
</dbReference>
<keyword evidence="3 8" id="KW-0227">DNA damage</keyword>
<dbReference type="Gene3D" id="3.40.1440.10">
    <property type="entry name" value="GIY-YIG endonuclease"/>
    <property type="match status" value="1"/>
</dbReference>
<evidence type="ECO:0000256" key="9">
    <source>
        <dbReference type="SAM" id="MobiDB-lite"/>
    </source>
</evidence>